<dbReference type="GeneID" id="36578514"/>
<dbReference type="EMBL" id="KZ613865">
    <property type="protein sequence ID" value="PMD54342.1"/>
    <property type="molecule type" value="Genomic_DNA"/>
</dbReference>
<feature type="region of interest" description="Disordered" evidence="1">
    <location>
        <begin position="524"/>
        <end position="551"/>
    </location>
</feature>
<accession>A0A2J6SU89</accession>
<dbReference type="AlphaFoldDB" id="A0A2J6SU89"/>
<proteinExistence type="predicted"/>
<dbReference type="InParanoid" id="A0A2J6SU89"/>
<dbReference type="Proteomes" id="UP000235371">
    <property type="component" value="Unassembled WGS sequence"/>
</dbReference>
<evidence type="ECO:0000313" key="2">
    <source>
        <dbReference type="EMBL" id="PMD54342.1"/>
    </source>
</evidence>
<protein>
    <submittedName>
        <fullName evidence="2">Uncharacterized protein</fullName>
    </submittedName>
</protein>
<sequence>MGRDLEWLDERRGRKLTFRFKGRDSRQISQFWINRTLMMSCSKVVREACEKDPKLRDFNGLDVDGIAGIFQTIVNFVHDDILPMGPGGHVECLSKEAQIYMQQMLRLYRFAIQYEMEDLADRTIDEIQAHERRCNGYPVMTWIQSVYNFSESGSKARLYCAASLYHSGIRIMRGLTHGCRASEFMSLKNSFPEAVDDIQRMEKVFQRESTWSNGNMVDHRDQEAFGACIFHLHPKGKICHATSPVVREARTFGMGWGNWDEPRTSVKLPIAYPIDYGSGTESDDDPVDEQWDAICGLGSTEDSAVEMNLRRISPGLGNIVEPAVETNTKHTGPDFEDSGLSVEEEEETNTAPIAPRSTALSPLPTGVVGDDESEKKKEKYKPTSPVKMEGIPIPNPWGFHLPPRDEAESDRLYGWLSLSPRTQAEADDCHNFLKQVCMKGLDRHFPKGPTQKVEKKSTPTEPKPLPKPVLKTTPKVFQPVAQPESAKTNIFTCKTCDRKFQRKEDFLKHVAQKDKLCVYRKRSRAYSRDESGLTPLQRVRKRPKLDYKHGD</sequence>
<feature type="region of interest" description="Disordered" evidence="1">
    <location>
        <begin position="325"/>
        <end position="391"/>
    </location>
</feature>
<organism evidence="2 3">
    <name type="scientific">Hyaloscypha bicolor E</name>
    <dbReference type="NCBI Taxonomy" id="1095630"/>
    <lineage>
        <taxon>Eukaryota</taxon>
        <taxon>Fungi</taxon>
        <taxon>Dikarya</taxon>
        <taxon>Ascomycota</taxon>
        <taxon>Pezizomycotina</taxon>
        <taxon>Leotiomycetes</taxon>
        <taxon>Helotiales</taxon>
        <taxon>Hyaloscyphaceae</taxon>
        <taxon>Hyaloscypha</taxon>
        <taxon>Hyaloscypha bicolor</taxon>
    </lineage>
</organism>
<gene>
    <name evidence="2" type="ORF">K444DRAFT_128000</name>
</gene>
<evidence type="ECO:0000256" key="1">
    <source>
        <dbReference type="SAM" id="MobiDB-lite"/>
    </source>
</evidence>
<evidence type="ECO:0000313" key="3">
    <source>
        <dbReference type="Proteomes" id="UP000235371"/>
    </source>
</evidence>
<keyword evidence="3" id="KW-1185">Reference proteome</keyword>
<dbReference type="OrthoDB" id="3488800at2759"/>
<name>A0A2J6SU89_9HELO</name>
<reference evidence="2 3" key="1">
    <citation type="submission" date="2016-04" db="EMBL/GenBank/DDBJ databases">
        <title>A degradative enzymes factory behind the ericoid mycorrhizal symbiosis.</title>
        <authorList>
            <consortium name="DOE Joint Genome Institute"/>
            <person name="Martino E."/>
            <person name="Morin E."/>
            <person name="Grelet G."/>
            <person name="Kuo A."/>
            <person name="Kohler A."/>
            <person name="Daghino S."/>
            <person name="Barry K."/>
            <person name="Choi C."/>
            <person name="Cichocki N."/>
            <person name="Clum A."/>
            <person name="Copeland A."/>
            <person name="Hainaut M."/>
            <person name="Haridas S."/>
            <person name="Labutti K."/>
            <person name="Lindquist E."/>
            <person name="Lipzen A."/>
            <person name="Khouja H.-R."/>
            <person name="Murat C."/>
            <person name="Ohm R."/>
            <person name="Olson A."/>
            <person name="Spatafora J."/>
            <person name="Veneault-Fourrey C."/>
            <person name="Henrissat B."/>
            <person name="Grigoriev I."/>
            <person name="Martin F."/>
            <person name="Perotto S."/>
        </authorList>
    </citation>
    <scope>NUCLEOTIDE SEQUENCE [LARGE SCALE GENOMIC DNA]</scope>
    <source>
        <strain evidence="2 3">E</strain>
    </source>
</reference>
<dbReference type="RefSeq" id="XP_024731246.1">
    <property type="nucleotide sequence ID" value="XM_024870432.1"/>
</dbReference>
<feature type="region of interest" description="Disordered" evidence="1">
    <location>
        <begin position="443"/>
        <end position="471"/>
    </location>
</feature>
<feature type="compositionally biased region" description="Acidic residues" evidence="1">
    <location>
        <begin position="334"/>
        <end position="348"/>
    </location>
</feature>